<organism evidence="13 14">
    <name type="scientific">Schumannella luteola</name>
    <dbReference type="NCBI Taxonomy" id="472059"/>
    <lineage>
        <taxon>Bacteria</taxon>
        <taxon>Bacillati</taxon>
        <taxon>Actinomycetota</taxon>
        <taxon>Actinomycetes</taxon>
        <taxon>Micrococcales</taxon>
        <taxon>Microbacteriaceae</taxon>
        <taxon>Schumannella</taxon>
    </lineage>
</organism>
<gene>
    <name evidence="11" type="primary">apt</name>
    <name evidence="13" type="ORF">BJ979_000059</name>
</gene>
<accession>A0A852Y5C1</accession>
<comment type="function">
    <text evidence="2 11">Catalyzes a salvage reaction resulting in the formation of AMP, that is energically less costly than de novo synthesis.</text>
</comment>
<feature type="domain" description="Phosphoribosyltransferase" evidence="12">
    <location>
        <begin position="40"/>
        <end position="155"/>
    </location>
</feature>
<evidence type="ECO:0000256" key="11">
    <source>
        <dbReference type="HAMAP-Rule" id="MF_00004"/>
    </source>
</evidence>
<dbReference type="GO" id="GO:0002055">
    <property type="term" value="F:adenine binding"/>
    <property type="evidence" value="ECO:0007669"/>
    <property type="project" value="TreeGrafter"/>
</dbReference>
<evidence type="ECO:0000313" key="14">
    <source>
        <dbReference type="Proteomes" id="UP000553888"/>
    </source>
</evidence>
<dbReference type="InterPro" id="IPR000836">
    <property type="entry name" value="PRTase_dom"/>
</dbReference>
<dbReference type="InterPro" id="IPR050054">
    <property type="entry name" value="UPRTase/APRTase"/>
</dbReference>
<evidence type="ECO:0000256" key="7">
    <source>
        <dbReference type="ARBA" id="ARBA00022490"/>
    </source>
</evidence>
<protein>
    <recommendedName>
        <fullName evidence="6 11">Adenine phosphoribosyltransferase</fullName>
        <shortName evidence="11">APRT</shortName>
        <ecNumber evidence="6 11">2.4.2.7</ecNumber>
    </recommendedName>
</protein>
<dbReference type="Proteomes" id="UP000553888">
    <property type="component" value="Unassembled WGS sequence"/>
</dbReference>
<proteinExistence type="inferred from homology"/>
<evidence type="ECO:0000256" key="9">
    <source>
        <dbReference type="ARBA" id="ARBA00022679"/>
    </source>
</evidence>
<keyword evidence="7 11" id="KW-0963">Cytoplasm</keyword>
<keyword evidence="8 11" id="KW-0328">Glycosyltransferase</keyword>
<dbReference type="GO" id="GO:0003999">
    <property type="term" value="F:adenine phosphoribosyltransferase activity"/>
    <property type="evidence" value="ECO:0007669"/>
    <property type="project" value="UniProtKB-UniRule"/>
</dbReference>
<comment type="similarity">
    <text evidence="5 11">Belongs to the purine/pyrimidine phosphoribosyltransferase family.</text>
</comment>
<comment type="pathway">
    <text evidence="4 11">Purine metabolism; AMP biosynthesis via salvage pathway; AMP from adenine: step 1/1.</text>
</comment>
<dbReference type="CDD" id="cd06223">
    <property type="entry name" value="PRTases_typeI"/>
    <property type="match status" value="1"/>
</dbReference>
<dbReference type="Pfam" id="PF00156">
    <property type="entry name" value="Pribosyltran"/>
    <property type="match status" value="1"/>
</dbReference>
<dbReference type="EC" id="2.4.2.7" evidence="6 11"/>
<comment type="caution">
    <text evidence="13">The sequence shown here is derived from an EMBL/GenBank/DDBJ whole genome shotgun (WGS) entry which is preliminary data.</text>
</comment>
<evidence type="ECO:0000256" key="2">
    <source>
        <dbReference type="ARBA" id="ARBA00003968"/>
    </source>
</evidence>
<comment type="catalytic activity">
    <reaction evidence="1 11">
        <text>AMP + diphosphate = 5-phospho-alpha-D-ribose 1-diphosphate + adenine</text>
        <dbReference type="Rhea" id="RHEA:16609"/>
        <dbReference type="ChEBI" id="CHEBI:16708"/>
        <dbReference type="ChEBI" id="CHEBI:33019"/>
        <dbReference type="ChEBI" id="CHEBI:58017"/>
        <dbReference type="ChEBI" id="CHEBI:456215"/>
        <dbReference type="EC" id="2.4.2.7"/>
    </reaction>
</comment>
<dbReference type="FunFam" id="3.40.50.2020:FF:000021">
    <property type="entry name" value="Adenine phosphoribosyltransferase"/>
    <property type="match status" value="1"/>
</dbReference>
<comment type="subcellular location">
    <subcellularLocation>
        <location evidence="3 11">Cytoplasm</location>
    </subcellularLocation>
</comment>
<dbReference type="Gene3D" id="3.40.50.2020">
    <property type="match status" value="1"/>
</dbReference>
<sequence>MSSAADLLRALMRETPDFPEPGVLFRDLTPVLADGVALAALADELAAPFGDAYDVVAGLEARGFPLAAAIAARTGRGMLLVRKAGKLPGPVLSEDYGLEYGTDVLELRADLLPAGTRVLVVDDVLATGGTVAAAHRLIRAAGWTLAGTAVALELAELGGRARVDATIHAVLTV</sequence>
<evidence type="ECO:0000256" key="10">
    <source>
        <dbReference type="ARBA" id="ARBA00022726"/>
    </source>
</evidence>
<dbReference type="RefSeq" id="WP_179564084.1">
    <property type="nucleotide sequence ID" value="NZ_JACBZY010000001.1"/>
</dbReference>
<reference evidence="13 14" key="1">
    <citation type="submission" date="2020-07" db="EMBL/GenBank/DDBJ databases">
        <title>Sequencing the genomes of 1000 actinobacteria strains.</title>
        <authorList>
            <person name="Klenk H.-P."/>
        </authorList>
    </citation>
    <scope>NUCLEOTIDE SEQUENCE [LARGE SCALE GENOMIC DNA]</scope>
    <source>
        <strain evidence="13 14">DSM 23141</strain>
    </source>
</reference>
<evidence type="ECO:0000256" key="3">
    <source>
        <dbReference type="ARBA" id="ARBA00004496"/>
    </source>
</evidence>
<dbReference type="GO" id="GO:0005737">
    <property type="term" value="C:cytoplasm"/>
    <property type="evidence" value="ECO:0007669"/>
    <property type="project" value="UniProtKB-SubCell"/>
</dbReference>
<evidence type="ECO:0000256" key="6">
    <source>
        <dbReference type="ARBA" id="ARBA00011893"/>
    </source>
</evidence>
<dbReference type="GO" id="GO:0044209">
    <property type="term" value="P:AMP salvage"/>
    <property type="evidence" value="ECO:0007669"/>
    <property type="project" value="UniProtKB-UniRule"/>
</dbReference>
<dbReference type="SUPFAM" id="SSF53271">
    <property type="entry name" value="PRTase-like"/>
    <property type="match status" value="1"/>
</dbReference>
<evidence type="ECO:0000256" key="8">
    <source>
        <dbReference type="ARBA" id="ARBA00022676"/>
    </source>
</evidence>
<dbReference type="InterPro" id="IPR005764">
    <property type="entry name" value="Ade_phspho_trans"/>
</dbReference>
<dbReference type="PANTHER" id="PTHR32315:SF3">
    <property type="entry name" value="ADENINE PHOSPHORIBOSYLTRANSFERASE"/>
    <property type="match status" value="1"/>
</dbReference>
<dbReference type="GO" id="GO:0006166">
    <property type="term" value="P:purine ribonucleoside salvage"/>
    <property type="evidence" value="ECO:0007669"/>
    <property type="project" value="UniProtKB-KW"/>
</dbReference>
<evidence type="ECO:0000256" key="5">
    <source>
        <dbReference type="ARBA" id="ARBA00008391"/>
    </source>
</evidence>
<dbReference type="PANTHER" id="PTHR32315">
    <property type="entry name" value="ADENINE PHOSPHORIBOSYLTRANSFERASE"/>
    <property type="match status" value="1"/>
</dbReference>
<evidence type="ECO:0000259" key="12">
    <source>
        <dbReference type="Pfam" id="PF00156"/>
    </source>
</evidence>
<dbReference type="GO" id="GO:0006168">
    <property type="term" value="P:adenine salvage"/>
    <property type="evidence" value="ECO:0007669"/>
    <property type="project" value="InterPro"/>
</dbReference>
<dbReference type="UniPathway" id="UPA00588">
    <property type="reaction ID" value="UER00646"/>
</dbReference>
<dbReference type="InterPro" id="IPR029057">
    <property type="entry name" value="PRTase-like"/>
</dbReference>
<dbReference type="AlphaFoldDB" id="A0A852Y5C1"/>
<dbReference type="HAMAP" id="MF_00004">
    <property type="entry name" value="Aden_phosphoribosyltr"/>
    <property type="match status" value="1"/>
</dbReference>
<name>A0A852Y5C1_9MICO</name>
<keyword evidence="9 11" id="KW-0808">Transferase</keyword>
<dbReference type="GO" id="GO:0016208">
    <property type="term" value="F:AMP binding"/>
    <property type="evidence" value="ECO:0007669"/>
    <property type="project" value="TreeGrafter"/>
</dbReference>
<dbReference type="NCBIfam" id="NF002636">
    <property type="entry name" value="PRK02304.1-5"/>
    <property type="match status" value="1"/>
</dbReference>
<evidence type="ECO:0000313" key="13">
    <source>
        <dbReference type="EMBL" id="NYG97433.1"/>
    </source>
</evidence>
<evidence type="ECO:0000256" key="4">
    <source>
        <dbReference type="ARBA" id="ARBA00004659"/>
    </source>
</evidence>
<comment type="subunit">
    <text evidence="11">Homodimer.</text>
</comment>
<dbReference type="EMBL" id="JACBZY010000001">
    <property type="protein sequence ID" value="NYG97433.1"/>
    <property type="molecule type" value="Genomic_DNA"/>
</dbReference>
<keyword evidence="14" id="KW-1185">Reference proteome</keyword>
<keyword evidence="10 11" id="KW-0660">Purine salvage</keyword>
<evidence type="ECO:0000256" key="1">
    <source>
        <dbReference type="ARBA" id="ARBA00000868"/>
    </source>
</evidence>